<dbReference type="RefSeq" id="WP_073035835.1">
    <property type="nucleotide sequence ID" value="NZ_FQVB01000003.1"/>
</dbReference>
<dbReference type="Proteomes" id="UP000184076">
    <property type="component" value="Unassembled WGS sequence"/>
</dbReference>
<keyword evidence="2" id="KW-1185">Reference proteome</keyword>
<evidence type="ECO:0008006" key="3">
    <source>
        <dbReference type="Google" id="ProtNLM"/>
    </source>
</evidence>
<sequence length="68" mass="7744">MKMQEIRVKAKALGINSFGKKKVDLIREIQRAEGNFDCFGTAQDYCDRLDCCFRDECLAPAPRKSRSA</sequence>
<dbReference type="STRING" id="1121391.SAMN02745206_00056"/>
<dbReference type="EMBL" id="FQVB01000003">
    <property type="protein sequence ID" value="SHE29822.1"/>
    <property type="molecule type" value="Genomic_DNA"/>
</dbReference>
<reference evidence="2" key="1">
    <citation type="submission" date="2016-11" db="EMBL/GenBank/DDBJ databases">
        <authorList>
            <person name="Varghese N."/>
            <person name="Submissions S."/>
        </authorList>
    </citation>
    <scope>NUCLEOTIDE SEQUENCE [LARGE SCALE GENOMIC DNA]</scope>
    <source>
        <strain evidence="2">DSM 9756</strain>
    </source>
</reference>
<proteinExistence type="predicted"/>
<dbReference type="AlphaFoldDB" id="A0A1M4SCB3"/>
<dbReference type="OrthoDB" id="1687780at2"/>
<evidence type="ECO:0000313" key="2">
    <source>
        <dbReference type="Proteomes" id="UP000184076"/>
    </source>
</evidence>
<name>A0A1M4SCB3_9BACT</name>
<protein>
    <recommendedName>
        <fullName evidence="3">SAP domain-containing protein</fullName>
    </recommendedName>
</protein>
<evidence type="ECO:0000313" key="1">
    <source>
        <dbReference type="EMBL" id="SHE29822.1"/>
    </source>
</evidence>
<gene>
    <name evidence="1" type="ORF">SAMN02745206_00056</name>
</gene>
<organism evidence="1 2">
    <name type="scientific">Desulfacinum infernum DSM 9756</name>
    <dbReference type="NCBI Taxonomy" id="1121391"/>
    <lineage>
        <taxon>Bacteria</taxon>
        <taxon>Pseudomonadati</taxon>
        <taxon>Thermodesulfobacteriota</taxon>
        <taxon>Syntrophobacteria</taxon>
        <taxon>Syntrophobacterales</taxon>
        <taxon>Syntrophobacteraceae</taxon>
        <taxon>Desulfacinum</taxon>
    </lineage>
</organism>
<accession>A0A1M4SCB3</accession>